<evidence type="ECO:0000313" key="3">
    <source>
        <dbReference type="Proteomes" id="UP000019376"/>
    </source>
</evidence>
<dbReference type="Proteomes" id="UP000019376">
    <property type="component" value="Unassembled WGS sequence"/>
</dbReference>
<feature type="compositionally biased region" description="Basic and acidic residues" evidence="1">
    <location>
        <begin position="1"/>
        <end position="10"/>
    </location>
</feature>
<feature type="region of interest" description="Disordered" evidence="1">
    <location>
        <begin position="1"/>
        <end position="21"/>
    </location>
</feature>
<feature type="compositionally biased region" description="Basic and acidic residues" evidence="1">
    <location>
        <begin position="39"/>
        <end position="51"/>
    </location>
</feature>
<dbReference type="AlphaFoldDB" id="S7ZDP9"/>
<reference evidence="2 3" key="1">
    <citation type="journal article" date="2013" name="PLoS ONE">
        <title>Genomic and secretomic analyses reveal unique features of the lignocellulolytic enzyme system of Penicillium decumbens.</title>
        <authorList>
            <person name="Liu G."/>
            <person name="Zhang L."/>
            <person name="Wei X."/>
            <person name="Zou G."/>
            <person name="Qin Y."/>
            <person name="Ma L."/>
            <person name="Li J."/>
            <person name="Zheng H."/>
            <person name="Wang S."/>
            <person name="Wang C."/>
            <person name="Xun L."/>
            <person name="Zhao G.-P."/>
            <person name="Zhou Z."/>
            <person name="Qu Y."/>
        </authorList>
    </citation>
    <scope>NUCLEOTIDE SEQUENCE [LARGE SCALE GENOMIC DNA]</scope>
    <source>
        <strain evidence="3">114-2 / CGMCC 5302</strain>
    </source>
</reference>
<dbReference type="HOGENOM" id="CLU_2671839_0_0_1"/>
<organism evidence="2 3">
    <name type="scientific">Penicillium oxalicum (strain 114-2 / CGMCC 5302)</name>
    <name type="common">Penicillium decumbens</name>
    <dbReference type="NCBI Taxonomy" id="933388"/>
    <lineage>
        <taxon>Eukaryota</taxon>
        <taxon>Fungi</taxon>
        <taxon>Dikarya</taxon>
        <taxon>Ascomycota</taxon>
        <taxon>Pezizomycotina</taxon>
        <taxon>Eurotiomycetes</taxon>
        <taxon>Eurotiomycetidae</taxon>
        <taxon>Eurotiales</taxon>
        <taxon>Aspergillaceae</taxon>
        <taxon>Penicillium</taxon>
    </lineage>
</organism>
<gene>
    <name evidence="2" type="ORF">PDE_03330</name>
</gene>
<keyword evidence="3" id="KW-1185">Reference proteome</keyword>
<protein>
    <submittedName>
        <fullName evidence="2">Uncharacterized protein</fullName>
    </submittedName>
</protein>
<evidence type="ECO:0000313" key="2">
    <source>
        <dbReference type="EMBL" id="EPS28384.1"/>
    </source>
</evidence>
<proteinExistence type="predicted"/>
<evidence type="ECO:0000256" key="1">
    <source>
        <dbReference type="SAM" id="MobiDB-lite"/>
    </source>
</evidence>
<dbReference type="EMBL" id="KB644411">
    <property type="protein sequence ID" value="EPS28384.1"/>
    <property type="molecule type" value="Genomic_DNA"/>
</dbReference>
<name>S7ZDP9_PENO1</name>
<accession>S7ZDP9</accession>
<sequence>MSFEEYDGHPSSHFHTTAKPGSLIDKLGFGINYRGERMKRAATHGHRDGDSPRAGVTGGRLKDHPNHFQSSSSQY</sequence>
<feature type="region of interest" description="Disordered" evidence="1">
    <location>
        <begin position="39"/>
        <end position="75"/>
    </location>
</feature>